<dbReference type="InterPro" id="IPR052701">
    <property type="entry name" value="GAG_Ulvan_Degrading_Sulfatases"/>
</dbReference>
<evidence type="ECO:0000256" key="1">
    <source>
        <dbReference type="SAM" id="MobiDB-lite"/>
    </source>
</evidence>
<feature type="domain" description="Sulfatase N-terminal" evidence="3">
    <location>
        <begin position="27"/>
        <end position="282"/>
    </location>
</feature>
<protein>
    <submittedName>
        <fullName evidence="4">Sulfatase-like hydrolase/transferase</fullName>
    </submittedName>
</protein>
<dbReference type="EMBL" id="CP117812">
    <property type="protein sequence ID" value="WDE98479.1"/>
    <property type="molecule type" value="Genomic_DNA"/>
</dbReference>
<gene>
    <name evidence="4" type="ORF">PQO03_21955</name>
</gene>
<proteinExistence type="predicted"/>
<keyword evidence="5" id="KW-1185">Reference proteome</keyword>
<dbReference type="PANTHER" id="PTHR43751:SF1">
    <property type="entry name" value="SULFATASE ATSG-RELATED"/>
    <property type="match status" value="1"/>
</dbReference>
<sequence length="436" mass="49472">MLTNKFIFLALVIASFTSLTAQDKKLNFFIFVADDQYMDSLGCYNDGVTQTTPNIDAFASAALKFTNAYTPSAMCAPSRGALYSGIYPLRNGLHANHWKYFKEVKTLPDHFTDLGYESILVGKNHVKSKGNKYYKWSRQVANEEGIPGDPSKHRTFNDEKITQLLSSLDKPFVMVYGSNLPHAPYIEEGYKGFQKYEASNKFVDDEFGRFMKIFNTLNLEENTVIIYLSDHGANIPWSKWTSYNRGVKIPVMVQWPGMKMSAETSALISMVDFLPTLLDAAGKEDLSSFDGKSLVNVIKNSSPSQHKEVFFAHTSMNINEVQEPYPIRGVSDGRYKLIQNLNPSIKHPKVKEFYTGEATEWELYDTSKDKEENANLVNNPEKREIFEKLKKSLLAWRQSQQDGGLEAEHLIKPRTNTKKAEAKKKKRKGTKKGSSK</sequence>
<feature type="region of interest" description="Disordered" evidence="1">
    <location>
        <begin position="401"/>
        <end position="436"/>
    </location>
</feature>
<feature type="signal peptide" evidence="2">
    <location>
        <begin position="1"/>
        <end position="21"/>
    </location>
</feature>
<dbReference type="InterPro" id="IPR017850">
    <property type="entry name" value="Alkaline_phosphatase_core_sf"/>
</dbReference>
<dbReference type="PANTHER" id="PTHR43751">
    <property type="entry name" value="SULFATASE"/>
    <property type="match status" value="1"/>
</dbReference>
<reference evidence="4 5" key="1">
    <citation type="submission" date="2023-02" db="EMBL/GenBank/DDBJ databases">
        <title>Genome sequence of Lentisphaera profundi SAORIC-696.</title>
        <authorList>
            <person name="Kim e."/>
            <person name="Cho J.-C."/>
            <person name="Choi A."/>
            <person name="Kang I."/>
        </authorList>
    </citation>
    <scope>NUCLEOTIDE SEQUENCE [LARGE SCALE GENOMIC DNA]</scope>
    <source>
        <strain evidence="4 5">SAORIC-696</strain>
    </source>
</reference>
<dbReference type="Proteomes" id="UP001214250">
    <property type="component" value="Chromosome 2"/>
</dbReference>
<evidence type="ECO:0000259" key="3">
    <source>
        <dbReference type="Pfam" id="PF00884"/>
    </source>
</evidence>
<evidence type="ECO:0000313" key="4">
    <source>
        <dbReference type="EMBL" id="WDE98479.1"/>
    </source>
</evidence>
<dbReference type="SUPFAM" id="SSF53649">
    <property type="entry name" value="Alkaline phosphatase-like"/>
    <property type="match status" value="1"/>
</dbReference>
<dbReference type="InterPro" id="IPR000917">
    <property type="entry name" value="Sulfatase_N"/>
</dbReference>
<keyword evidence="2" id="KW-0732">Signal</keyword>
<accession>A0ABY7VXG0</accession>
<name>A0ABY7VXG0_9BACT</name>
<feature type="chain" id="PRO_5046762326" evidence="2">
    <location>
        <begin position="22"/>
        <end position="436"/>
    </location>
</feature>
<dbReference type="Pfam" id="PF00884">
    <property type="entry name" value="Sulfatase"/>
    <property type="match status" value="1"/>
</dbReference>
<dbReference type="RefSeq" id="WP_274153350.1">
    <property type="nucleotide sequence ID" value="NZ_CP117812.1"/>
</dbReference>
<dbReference type="Gene3D" id="3.40.720.10">
    <property type="entry name" value="Alkaline Phosphatase, subunit A"/>
    <property type="match status" value="2"/>
</dbReference>
<evidence type="ECO:0000313" key="5">
    <source>
        <dbReference type="Proteomes" id="UP001214250"/>
    </source>
</evidence>
<feature type="compositionally biased region" description="Basic residues" evidence="1">
    <location>
        <begin position="415"/>
        <end position="436"/>
    </location>
</feature>
<organism evidence="4 5">
    <name type="scientific">Lentisphaera profundi</name>
    <dbReference type="NCBI Taxonomy" id="1658616"/>
    <lineage>
        <taxon>Bacteria</taxon>
        <taxon>Pseudomonadati</taxon>
        <taxon>Lentisphaerota</taxon>
        <taxon>Lentisphaeria</taxon>
        <taxon>Lentisphaerales</taxon>
        <taxon>Lentisphaeraceae</taxon>
        <taxon>Lentisphaera</taxon>
    </lineage>
</organism>
<evidence type="ECO:0000256" key="2">
    <source>
        <dbReference type="SAM" id="SignalP"/>
    </source>
</evidence>